<accession>A0A3D8J3X3</accession>
<organism evidence="2 3">
    <name type="scientific">Helicobacter aurati</name>
    <dbReference type="NCBI Taxonomy" id="137778"/>
    <lineage>
        <taxon>Bacteria</taxon>
        <taxon>Pseudomonadati</taxon>
        <taxon>Campylobacterota</taxon>
        <taxon>Epsilonproteobacteria</taxon>
        <taxon>Campylobacterales</taxon>
        <taxon>Helicobacteraceae</taxon>
        <taxon>Helicobacter</taxon>
    </lineage>
</organism>
<dbReference type="InterPro" id="IPR007463">
    <property type="entry name" value="DUF507"/>
</dbReference>
<evidence type="ECO:0000256" key="1">
    <source>
        <dbReference type="SAM" id="Coils"/>
    </source>
</evidence>
<sequence length="181" mass="21322">MKLKPQHAQFLANHVVLDLSQSHSIQITATLANLNRLATDIIREDIQQEANIEKKARDILEQYQEEIEEDEVNEKQLFMMVKKQIAKEEGFLLSYNERYSQLAHRILDEFIEEKYIVCKVPENTVKNIMLQSMQNYMKFQEDAYDAVIAKLKNYKKKLIAGSDEYELVFAKLYEEELSKRG</sequence>
<dbReference type="Pfam" id="PF04368">
    <property type="entry name" value="DUF507"/>
    <property type="match status" value="1"/>
</dbReference>
<evidence type="ECO:0000313" key="3">
    <source>
        <dbReference type="Proteomes" id="UP000256424"/>
    </source>
</evidence>
<dbReference type="EMBL" id="NXLW01000009">
    <property type="protein sequence ID" value="RDU71940.1"/>
    <property type="molecule type" value="Genomic_DNA"/>
</dbReference>
<comment type="caution">
    <text evidence="2">The sequence shown here is derived from an EMBL/GenBank/DDBJ whole genome shotgun (WGS) entry which is preliminary data.</text>
</comment>
<protein>
    <submittedName>
        <fullName evidence="2">DUF507 domain-containing protein</fullName>
    </submittedName>
</protein>
<feature type="coiled-coil region" evidence="1">
    <location>
        <begin position="46"/>
        <end position="73"/>
    </location>
</feature>
<name>A0A3D8J3X3_9HELI</name>
<keyword evidence="1" id="KW-0175">Coiled coil</keyword>
<dbReference type="AlphaFoldDB" id="A0A3D8J3X3"/>
<keyword evidence="3" id="KW-1185">Reference proteome</keyword>
<dbReference type="Proteomes" id="UP000256424">
    <property type="component" value="Unassembled WGS sequence"/>
</dbReference>
<evidence type="ECO:0000313" key="2">
    <source>
        <dbReference type="EMBL" id="RDU71940.1"/>
    </source>
</evidence>
<reference evidence="2 3" key="1">
    <citation type="submission" date="2018-04" db="EMBL/GenBank/DDBJ databases">
        <title>Novel Campyloabacter and Helicobacter Species and Strains.</title>
        <authorList>
            <person name="Mannion A.J."/>
            <person name="Shen Z."/>
            <person name="Fox J.G."/>
        </authorList>
    </citation>
    <scope>NUCLEOTIDE SEQUENCE [LARGE SCALE GENOMIC DNA]</scope>
    <source>
        <strain evidence="2 3">MIT 97-5075</strain>
    </source>
</reference>
<gene>
    <name evidence="2" type="ORF">CQA66_05620</name>
</gene>
<dbReference type="RefSeq" id="WP_104762884.1">
    <property type="nucleotide sequence ID" value="NZ_FZPM01000011.1"/>
</dbReference>
<dbReference type="OrthoDB" id="13157at2"/>
<proteinExistence type="predicted"/>